<comment type="caution">
    <text evidence="5">The sequence shown here is derived from an EMBL/GenBank/DDBJ whole genome shotgun (WGS) entry which is preliminary data.</text>
</comment>
<dbReference type="Proteomes" id="UP000327044">
    <property type="component" value="Unassembled WGS sequence"/>
</dbReference>
<keyword evidence="4" id="KW-1133">Transmembrane helix</keyword>
<name>A0A5N4AE89_PHOPY</name>
<evidence type="ECO:0000313" key="5">
    <source>
        <dbReference type="EMBL" id="KAB0795640.1"/>
    </source>
</evidence>
<evidence type="ECO:0000313" key="6">
    <source>
        <dbReference type="Proteomes" id="UP000327044"/>
    </source>
</evidence>
<dbReference type="GO" id="GO:0008194">
    <property type="term" value="F:UDP-glycosyltransferase activity"/>
    <property type="evidence" value="ECO:0007669"/>
    <property type="project" value="InterPro"/>
</dbReference>
<keyword evidence="6" id="KW-1185">Reference proteome</keyword>
<dbReference type="InterPro" id="IPR002213">
    <property type="entry name" value="UDP_glucos_trans"/>
</dbReference>
<dbReference type="PANTHER" id="PTHR48043:SF159">
    <property type="entry name" value="EG:EG0003.4 PROTEIN-RELATED"/>
    <property type="match status" value="1"/>
</dbReference>
<reference evidence="5 6" key="1">
    <citation type="journal article" date="2018" name="Elife">
        <title>Firefly genomes illuminate parallel origins of bioluminescence in beetles.</title>
        <authorList>
            <person name="Fallon T.R."/>
            <person name="Lower S.E."/>
            <person name="Chang C.H."/>
            <person name="Bessho-Uehara M."/>
            <person name="Martin G.J."/>
            <person name="Bewick A.J."/>
            <person name="Behringer M."/>
            <person name="Debat H.J."/>
            <person name="Wong I."/>
            <person name="Day J.C."/>
            <person name="Suvorov A."/>
            <person name="Silva C.J."/>
            <person name="Stanger-Hall K.F."/>
            <person name="Hall D.W."/>
            <person name="Schmitz R.J."/>
            <person name="Nelson D.R."/>
            <person name="Lewis S.M."/>
            <person name="Shigenobu S."/>
            <person name="Bybee S.M."/>
            <person name="Larracuente A.M."/>
            <person name="Oba Y."/>
            <person name="Weng J.K."/>
        </authorList>
    </citation>
    <scope>NUCLEOTIDE SEQUENCE [LARGE SCALE GENOMIC DNA]</scope>
    <source>
        <strain evidence="5">1611_PpyrPB1</strain>
        <tissue evidence="5">Whole body</tissue>
    </source>
</reference>
<sequence>MFCGNGTRNPCLINQETSAHPNVKLFVTHGGLLSITEAVYHGVPIVGIPVYGDQHSNMKIAEDNGYGIAVPFKHLTQKILSSAIEKVLSNHKFVESARRRSKALRDNPLDPLDKAIYGIEYVLRHNGAPHLRSSALQLNWFQYFLLDVIAAMAVLVTIVICSCGYCIRKKPNKKQKIK</sequence>
<proteinExistence type="inferred from homology"/>
<gene>
    <name evidence="5" type="ORF">PPYR_12479</name>
</gene>
<dbReference type="InterPro" id="IPR050271">
    <property type="entry name" value="UDP-glycosyltransferase"/>
</dbReference>
<keyword evidence="4" id="KW-0472">Membrane</keyword>
<evidence type="ECO:0000256" key="2">
    <source>
        <dbReference type="ARBA" id="ARBA00022676"/>
    </source>
</evidence>
<comment type="similarity">
    <text evidence="1">Belongs to the UDP-glycosyltransferase family.</text>
</comment>
<dbReference type="EMBL" id="VVIM01000008">
    <property type="protein sequence ID" value="KAB0795640.1"/>
    <property type="molecule type" value="Genomic_DNA"/>
</dbReference>
<evidence type="ECO:0000256" key="3">
    <source>
        <dbReference type="ARBA" id="ARBA00022679"/>
    </source>
</evidence>
<dbReference type="InParanoid" id="A0A5N4AE89"/>
<accession>A0A5N4AE89</accession>
<keyword evidence="4" id="KW-0812">Transmembrane</keyword>
<evidence type="ECO:0000256" key="1">
    <source>
        <dbReference type="ARBA" id="ARBA00009995"/>
    </source>
</evidence>
<dbReference type="SUPFAM" id="SSF53756">
    <property type="entry name" value="UDP-Glycosyltransferase/glycogen phosphorylase"/>
    <property type="match status" value="1"/>
</dbReference>
<protein>
    <recommendedName>
        <fullName evidence="7">Glucuronosyltransferase</fullName>
    </recommendedName>
</protein>
<keyword evidence="2" id="KW-0328">Glycosyltransferase</keyword>
<evidence type="ECO:0000256" key="4">
    <source>
        <dbReference type="SAM" id="Phobius"/>
    </source>
</evidence>
<dbReference type="CDD" id="cd03784">
    <property type="entry name" value="GT1_Gtf-like"/>
    <property type="match status" value="1"/>
</dbReference>
<dbReference type="AlphaFoldDB" id="A0A5N4AE89"/>
<keyword evidence="3" id="KW-0808">Transferase</keyword>
<organism evidence="5 6">
    <name type="scientific">Photinus pyralis</name>
    <name type="common">Common eastern firefly</name>
    <name type="synonym">Lampyris pyralis</name>
    <dbReference type="NCBI Taxonomy" id="7054"/>
    <lineage>
        <taxon>Eukaryota</taxon>
        <taxon>Metazoa</taxon>
        <taxon>Ecdysozoa</taxon>
        <taxon>Arthropoda</taxon>
        <taxon>Hexapoda</taxon>
        <taxon>Insecta</taxon>
        <taxon>Pterygota</taxon>
        <taxon>Neoptera</taxon>
        <taxon>Endopterygota</taxon>
        <taxon>Coleoptera</taxon>
        <taxon>Polyphaga</taxon>
        <taxon>Elateriformia</taxon>
        <taxon>Elateroidea</taxon>
        <taxon>Lampyridae</taxon>
        <taxon>Lampyrinae</taxon>
        <taxon>Photinus</taxon>
    </lineage>
</organism>
<dbReference type="Gene3D" id="3.40.50.2000">
    <property type="entry name" value="Glycogen Phosphorylase B"/>
    <property type="match status" value="1"/>
</dbReference>
<evidence type="ECO:0008006" key="7">
    <source>
        <dbReference type="Google" id="ProtNLM"/>
    </source>
</evidence>
<dbReference type="Pfam" id="PF00201">
    <property type="entry name" value="UDPGT"/>
    <property type="match status" value="1"/>
</dbReference>
<dbReference type="PANTHER" id="PTHR48043">
    <property type="entry name" value="EG:EG0003.4 PROTEIN-RELATED"/>
    <property type="match status" value="1"/>
</dbReference>
<feature type="transmembrane region" description="Helical" evidence="4">
    <location>
        <begin position="140"/>
        <end position="167"/>
    </location>
</feature>